<sequence length="197" mass="21573">MGASYINGAAYNPRVLIALMNIWRVHYNFFDWRPYRTPLEADASTAEGPATGAAEDGAGPAENGEQLRRLTVPGTDKVIFVPKRRANKVARTTPAMRMGVQQPSQPKDSGQEAETAEKVEGSLKPPRRSETADGTTVLTCPTSPGFSTNRGCSTARRCGQNFRVDDGLKRNTGDSFLPPVSYKSEWLRQNPGRFDNP</sequence>
<proteinExistence type="predicted"/>
<dbReference type="eggNOG" id="ENOG5033G8W">
    <property type="taxonomic scope" value="Bacteria"/>
</dbReference>
<feature type="compositionally biased region" description="Basic and acidic residues" evidence="1">
    <location>
        <begin position="115"/>
        <end position="131"/>
    </location>
</feature>
<reference evidence="2 3" key="1">
    <citation type="journal article" date="2012" name="J. Bacteriol.">
        <title>Draft Genome Sequence of Oceaniovalibus guishaninsula JLT2003T.</title>
        <authorList>
            <person name="Tang K."/>
            <person name="Liu K."/>
            <person name="Jiao N."/>
        </authorList>
    </citation>
    <scope>NUCLEOTIDE SEQUENCE [LARGE SCALE GENOMIC DNA]</scope>
    <source>
        <strain evidence="2 3">JLT2003</strain>
    </source>
</reference>
<accession>K2I9T0</accession>
<dbReference type="EMBL" id="AMGO01000004">
    <property type="protein sequence ID" value="EKE45715.1"/>
    <property type="molecule type" value="Genomic_DNA"/>
</dbReference>
<comment type="caution">
    <text evidence="2">The sequence shown here is derived from an EMBL/GenBank/DDBJ whole genome shotgun (WGS) entry which is preliminary data.</text>
</comment>
<gene>
    <name evidence="2" type="ORF">OCGS_0134</name>
</gene>
<evidence type="ECO:0000256" key="1">
    <source>
        <dbReference type="SAM" id="MobiDB-lite"/>
    </source>
</evidence>
<feature type="compositionally biased region" description="Polar residues" evidence="1">
    <location>
        <begin position="132"/>
        <end position="152"/>
    </location>
</feature>
<dbReference type="AlphaFoldDB" id="K2I9T0"/>
<feature type="region of interest" description="Disordered" evidence="1">
    <location>
        <begin position="43"/>
        <end position="71"/>
    </location>
</feature>
<evidence type="ECO:0000313" key="2">
    <source>
        <dbReference type="EMBL" id="EKE45715.1"/>
    </source>
</evidence>
<feature type="region of interest" description="Disordered" evidence="1">
    <location>
        <begin position="91"/>
        <end position="154"/>
    </location>
</feature>
<evidence type="ECO:0000313" key="3">
    <source>
        <dbReference type="Proteomes" id="UP000006765"/>
    </source>
</evidence>
<organism evidence="2 3">
    <name type="scientific">Oceaniovalibus guishaninsula JLT2003</name>
    <dbReference type="NCBI Taxonomy" id="1231392"/>
    <lineage>
        <taxon>Bacteria</taxon>
        <taxon>Pseudomonadati</taxon>
        <taxon>Pseudomonadota</taxon>
        <taxon>Alphaproteobacteria</taxon>
        <taxon>Rhodobacterales</taxon>
        <taxon>Roseobacteraceae</taxon>
        <taxon>Oceaniovalibus</taxon>
    </lineage>
</organism>
<keyword evidence="3" id="KW-1185">Reference proteome</keyword>
<protein>
    <submittedName>
        <fullName evidence="2">Uncharacterized protein</fullName>
    </submittedName>
</protein>
<name>K2I9T0_9RHOB</name>
<dbReference type="Proteomes" id="UP000006765">
    <property type="component" value="Unassembled WGS sequence"/>
</dbReference>